<reference evidence="3 4" key="1">
    <citation type="submission" date="2017-02" db="EMBL/GenBank/DDBJ databases">
        <title>Prevalence of linear plasmids in Propionibacterium acnes isolates obtained from cancerous prostatic tissue.</title>
        <authorList>
            <person name="Davidsson S."/>
            <person name="Bruggemann H."/>
        </authorList>
    </citation>
    <scope>NUCLEOTIDE SEQUENCE [LARGE SCALE GENOMIC DNA]</scope>
    <source>
        <strain evidence="3 4">09-9</strain>
    </source>
</reference>
<dbReference type="KEGG" id="cacn:RN83_02415"/>
<dbReference type="Pfam" id="PF03780">
    <property type="entry name" value="Asp23"/>
    <property type="match status" value="1"/>
</dbReference>
<comment type="caution">
    <text evidence="3">The sequence shown here is derived from an EMBL/GenBank/DDBJ whole genome shotgun (WGS) entry which is preliminary data.</text>
</comment>
<evidence type="ECO:0000256" key="2">
    <source>
        <dbReference type="SAM" id="MobiDB-lite"/>
    </source>
</evidence>
<dbReference type="Proteomes" id="UP000223982">
    <property type="component" value="Unassembled WGS sequence"/>
</dbReference>
<feature type="compositionally biased region" description="Polar residues" evidence="2">
    <location>
        <begin position="1"/>
        <end position="11"/>
    </location>
</feature>
<dbReference type="InterPro" id="IPR005531">
    <property type="entry name" value="Asp23"/>
</dbReference>
<name>A0AA44U6E9_CUTAC</name>
<dbReference type="AlphaFoldDB" id="A0AA44U6E9"/>
<feature type="region of interest" description="Disordered" evidence="2">
    <location>
        <begin position="1"/>
        <end position="44"/>
    </location>
</feature>
<gene>
    <name evidence="3" type="ORF">APS60_02045</name>
</gene>
<feature type="compositionally biased region" description="Basic and acidic residues" evidence="2">
    <location>
        <begin position="12"/>
        <end position="34"/>
    </location>
</feature>
<sequence>MADNNTASAKTDSTKSDAAKTENLLETRSKEKETLPPSPLHTDHGSTLIAEQVVQKIAGIACREVPGVHAMGSAGRRMLSSITDRIPGSTTNVSNGVQVEKGERQCAIDLSVVIEYGYSVVEVANKLRETIIDAVEYGTGLEVVEVNVQVTDVYIQGEDDDDEQHAQAANQHKNTELS</sequence>
<evidence type="ECO:0000313" key="3">
    <source>
        <dbReference type="EMBL" id="PHJ28262.1"/>
    </source>
</evidence>
<comment type="similarity">
    <text evidence="1">Belongs to the asp23 family.</text>
</comment>
<dbReference type="GeneID" id="92879783"/>
<evidence type="ECO:0000313" key="4">
    <source>
        <dbReference type="Proteomes" id="UP000223982"/>
    </source>
</evidence>
<protein>
    <submittedName>
        <fullName evidence="3">Alkaline-shock protein</fullName>
    </submittedName>
</protein>
<dbReference type="PANTHER" id="PTHR34297:SF3">
    <property type="entry name" value="ALKALINE SHOCK PROTEIN 23"/>
    <property type="match status" value="1"/>
</dbReference>
<dbReference type="PANTHER" id="PTHR34297">
    <property type="entry name" value="HYPOTHETICAL CYTOSOLIC PROTEIN-RELATED"/>
    <property type="match status" value="1"/>
</dbReference>
<proteinExistence type="inferred from homology"/>
<evidence type="ECO:0000256" key="1">
    <source>
        <dbReference type="ARBA" id="ARBA00005721"/>
    </source>
</evidence>
<dbReference type="EMBL" id="LKVB01000002">
    <property type="protein sequence ID" value="PHJ28262.1"/>
    <property type="molecule type" value="Genomic_DNA"/>
</dbReference>
<dbReference type="RefSeq" id="WP_002513117.1">
    <property type="nucleotide sequence ID" value="NZ_CABIZT010000002.1"/>
</dbReference>
<organism evidence="3 4">
    <name type="scientific">Cutibacterium acnes</name>
    <name type="common">Propionibacterium acnes</name>
    <dbReference type="NCBI Taxonomy" id="1747"/>
    <lineage>
        <taxon>Bacteria</taxon>
        <taxon>Bacillati</taxon>
        <taxon>Actinomycetota</taxon>
        <taxon>Actinomycetes</taxon>
        <taxon>Propionibacteriales</taxon>
        <taxon>Propionibacteriaceae</taxon>
        <taxon>Cutibacterium</taxon>
    </lineage>
</organism>
<accession>A0AA44U6E9</accession>